<evidence type="ECO:0000259" key="1">
    <source>
        <dbReference type="Pfam" id="PF08267"/>
    </source>
</evidence>
<dbReference type="AlphaFoldDB" id="A0AAW1SMQ1"/>
<evidence type="ECO:0000313" key="3">
    <source>
        <dbReference type="Proteomes" id="UP001485043"/>
    </source>
</evidence>
<dbReference type="PANTHER" id="PTHR30519">
    <property type="entry name" value="5-METHYLTETRAHYDROPTEROYLTRIGLUTAMATE--HOMOCYSTEINE METHYLTRANSFERASE"/>
    <property type="match status" value="1"/>
</dbReference>
<proteinExistence type="predicted"/>
<name>A0AAW1SMQ1_9CHLO</name>
<reference evidence="2 3" key="1">
    <citation type="journal article" date="2024" name="Nat. Commun.">
        <title>Phylogenomics reveals the evolutionary origins of lichenization in chlorophyte algae.</title>
        <authorList>
            <person name="Puginier C."/>
            <person name="Libourel C."/>
            <person name="Otte J."/>
            <person name="Skaloud P."/>
            <person name="Haon M."/>
            <person name="Grisel S."/>
            <person name="Petersen M."/>
            <person name="Berrin J.G."/>
            <person name="Delaux P.M."/>
            <person name="Dal Grande F."/>
            <person name="Keller J."/>
        </authorList>
    </citation>
    <scope>NUCLEOTIDE SEQUENCE [LARGE SCALE GENOMIC DNA]</scope>
    <source>
        <strain evidence="2 3">SAG 2523</strain>
    </source>
</reference>
<dbReference type="GO" id="GO:0008652">
    <property type="term" value="P:amino acid biosynthetic process"/>
    <property type="evidence" value="ECO:0007669"/>
    <property type="project" value="InterPro"/>
</dbReference>
<dbReference type="EMBL" id="JALJOV010001335">
    <property type="protein sequence ID" value="KAK9849521.1"/>
    <property type="molecule type" value="Genomic_DNA"/>
</dbReference>
<dbReference type="Proteomes" id="UP001485043">
    <property type="component" value="Unassembled WGS sequence"/>
</dbReference>
<comment type="caution">
    <text evidence="2">The sequence shown here is derived from an EMBL/GenBank/DDBJ whole genome shotgun (WGS) entry which is preliminary data.</text>
</comment>
<dbReference type="InterPro" id="IPR013215">
    <property type="entry name" value="Cbl-indep_Met_Synth_N"/>
</dbReference>
<dbReference type="InterPro" id="IPR038071">
    <property type="entry name" value="UROD/MetE-like_sf"/>
</dbReference>
<keyword evidence="3" id="KW-1185">Reference proteome</keyword>
<dbReference type="GO" id="GO:0008270">
    <property type="term" value="F:zinc ion binding"/>
    <property type="evidence" value="ECO:0007669"/>
    <property type="project" value="InterPro"/>
</dbReference>
<protein>
    <recommendedName>
        <fullName evidence="1">Cobalamin-independent methionine synthase MetE N-terminal domain-containing protein</fullName>
    </recommendedName>
</protein>
<dbReference type="Gene3D" id="3.20.20.210">
    <property type="match status" value="1"/>
</dbReference>
<sequence>MAQTISSSTIGFPRIGKNREAKKALESFWKGDNSLESLQKTFADLQVEAWTLQKDAGIQLIGLDGTMYDQVLDWVPHHGHHSFSLPGT</sequence>
<dbReference type="SUPFAM" id="SSF51726">
    <property type="entry name" value="UROD/MetE-like"/>
    <property type="match status" value="1"/>
</dbReference>
<dbReference type="Pfam" id="PF08267">
    <property type="entry name" value="Meth_synt_1"/>
    <property type="match status" value="1"/>
</dbReference>
<feature type="domain" description="Cobalamin-independent methionine synthase MetE N-terminal" evidence="1">
    <location>
        <begin position="7"/>
        <end position="75"/>
    </location>
</feature>
<evidence type="ECO:0000313" key="2">
    <source>
        <dbReference type="EMBL" id="KAK9849521.1"/>
    </source>
</evidence>
<organism evidence="2 3">
    <name type="scientific">Apatococcus fuscideae</name>
    <dbReference type="NCBI Taxonomy" id="2026836"/>
    <lineage>
        <taxon>Eukaryota</taxon>
        <taxon>Viridiplantae</taxon>
        <taxon>Chlorophyta</taxon>
        <taxon>core chlorophytes</taxon>
        <taxon>Trebouxiophyceae</taxon>
        <taxon>Chlorellales</taxon>
        <taxon>Chlorellaceae</taxon>
        <taxon>Apatococcus</taxon>
    </lineage>
</organism>
<accession>A0AAW1SMQ1</accession>
<dbReference type="GO" id="GO:0003871">
    <property type="term" value="F:5-methyltetrahydropteroyltriglutamate-homocysteine S-methyltransferase activity"/>
    <property type="evidence" value="ECO:0007669"/>
    <property type="project" value="InterPro"/>
</dbReference>
<gene>
    <name evidence="2" type="ORF">WJX84_010801</name>
</gene>